<comment type="caution">
    <text evidence="1">The sequence shown here is derived from an EMBL/GenBank/DDBJ whole genome shotgun (WGS) entry which is preliminary data.</text>
</comment>
<organism evidence="1 2">
    <name type="scientific">Shivajiella indica</name>
    <dbReference type="NCBI Taxonomy" id="872115"/>
    <lineage>
        <taxon>Bacteria</taxon>
        <taxon>Pseudomonadati</taxon>
        <taxon>Bacteroidota</taxon>
        <taxon>Cytophagia</taxon>
        <taxon>Cytophagales</taxon>
        <taxon>Cyclobacteriaceae</taxon>
        <taxon>Shivajiella</taxon>
    </lineage>
</organism>
<sequence length="193" mass="21687">MAVQPSSFKFIIIILILTASFISCSSPNCSDTLYDVTSVELTPRTWDLSSNGNSPWDNSAGLPVTRLLVRIDMDKSYKSIPDLDSDCFPKFRIENKAKSIKIFSNQSFSSTLPAGQDLSSICAFTFNPGNFISTEDFLNSYFNESNFTTFYFVFNQNPQLEATHLIRMVVDFEDGSQLETLPIEVLIKPIETD</sequence>
<reference evidence="2" key="1">
    <citation type="journal article" date="2019" name="Int. J. Syst. Evol. Microbiol.">
        <title>The Global Catalogue of Microorganisms (GCM) 10K type strain sequencing project: providing services to taxonomists for standard genome sequencing and annotation.</title>
        <authorList>
            <consortium name="The Broad Institute Genomics Platform"/>
            <consortium name="The Broad Institute Genome Sequencing Center for Infectious Disease"/>
            <person name="Wu L."/>
            <person name="Ma J."/>
        </authorList>
    </citation>
    <scope>NUCLEOTIDE SEQUENCE [LARGE SCALE GENOMIC DNA]</scope>
    <source>
        <strain evidence="2">KCTC 19812</strain>
    </source>
</reference>
<evidence type="ECO:0000313" key="1">
    <source>
        <dbReference type="EMBL" id="MFD2200441.1"/>
    </source>
</evidence>
<dbReference type="EMBL" id="JBHUIV010000006">
    <property type="protein sequence ID" value="MFD2200441.1"/>
    <property type="molecule type" value="Genomic_DNA"/>
</dbReference>
<gene>
    <name evidence="1" type="ORF">ACFSKV_02610</name>
</gene>
<keyword evidence="2" id="KW-1185">Reference proteome</keyword>
<protein>
    <recommendedName>
        <fullName evidence="3">DUF5034 domain-containing protein</fullName>
    </recommendedName>
</protein>
<accession>A0ABW5B4Y6</accession>
<evidence type="ECO:0000313" key="2">
    <source>
        <dbReference type="Proteomes" id="UP001597414"/>
    </source>
</evidence>
<name>A0ABW5B4Y6_9BACT</name>
<dbReference type="RefSeq" id="WP_380800146.1">
    <property type="nucleotide sequence ID" value="NZ_JBHUIV010000006.1"/>
</dbReference>
<evidence type="ECO:0008006" key="3">
    <source>
        <dbReference type="Google" id="ProtNLM"/>
    </source>
</evidence>
<dbReference type="Proteomes" id="UP001597414">
    <property type="component" value="Unassembled WGS sequence"/>
</dbReference>
<proteinExistence type="predicted"/>